<reference evidence="2 3" key="1">
    <citation type="submission" date="2015-09" db="EMBL/GenBank/DDBJ databases">
        <authorList>
            <consortium name="Swine Surveillance"/>
        </authorList>
    </citation>
    <scope>NUCLEOTIDE SEQUENCE [LARGE SCALE GENOMIC DNA]</scope>
    <source>
        <strain evidence="2 3">CECT 4357</strain>
    </source>
</reference>
<organism evidence="2 3">
    <name type="scientific">Thalassovita gelatinovora</name>
    <name type="common">Thalassobius gelatinovorus</name>
    <dbReference type="NCBI Taxonomy" id="53501"/>
    <lineage>
        <taxon>Bacteria</taxon>
        <taxon>Pseudomonadati</taxon>
        <taxon>Pseudomonadota</taxon>
        <taxon>Alphaproteobacteria</taxon>
        <taxon>Rhodobacterales</taxon>
        <taxon>Roseobacteraceae</taxon>
        <taxon>Thalassovita</taxon>
    </lineage>
</organism>
<gene>
    <name evidence="2" type="ORF">TG4357_02222</name>
</gene>
<dbReference type="EMBL" id="CYSA01000019">
    <property type="protein sequence ID" value="CUH66078.1"/>
    <property type="molecule type" value="Genomic_DNA"/>
</dbReference>
<dbReference type="Pfam" id="PF20056">
    <property type="entry name" value="DUF6455"/>
    <property type="match status" value="1"/>
</dbReference>
<proteinExistence type="predicted"/>
<dbReference type="OrthoDB" id="7859249at2"/>
<accession>A0A0P1FD01</accession>
<evidence type="ECO:0000259" key="1">
    <source>
        <dbReference type="Pfam" id="PF20056"/>
    </source>
</evidence>
<dbReference type="Proteomes" id="UP000051587">
    <property type="component" value="Unassembled WGS sequence"/>
</dbReference>
<protein>
    <recommendedName>
        <fullName evidence="1">DUF6455 domain-containing protein</fullName>
    </recommendedName>
</protein>
<evidence type="ECO:0000313" key="2">
    <source>
        <dbReference type="EMBL" id="CUH66078.1"/>
    </source>
</evidence>
<dbReference type="AlphaFoldDB" id="A0A0P1FD01"/>
<dbReference type="STRING" id="53501.SAMN04488043_108171"/>
<sequence>MGIVTPLGDPVFHFWLTRSVARSVGVNLSDAMNAGQLDPQGYVEMVTRCRQCRFVSQCEQWLAVTGAGADRVPEMCVNEDKLNALIAPKRATEREQENHGYF</sequence>
<keyword evidence="3" id="KW-1185">Reference proteome</keyword>
<evidence type="ECO:0000313" key="3">
    <source>
        <dbReference type="Proteomes" id="UP000051587"/>
    </source>
</evidence>
<feature type="domain" description="DUF6455" evidence="1">
    <location>
        <begin position="12"/>
        <end position="85"/>
    </location>
</feature>
<name>A0A0P1FD01_THAGE</name>
<dbReference type="RefSeq" id="WP_058262953.1">
    <property type="nucleotide sequence ID" value="NZ_CP051181.1"/>
</dbReference>
<dbReference type="InterPro" id="IPR045601">
    <property type="entry name" value="DUF6455"/>
</dbReference>